<feature type="domain" description="TNase-like" evidence="1">
    <location>
        <begin position="39"/>
        <end position="143"/>
    </location>
</feature>
<dbReference type="STRING" id="1385369.N825_25250"/>
<evidence type="ECO:0000313" key="3">
    <source>
        <dbReference type="Proteomes" id="UP000019486"/>
    </source>
</evidence>
<dbReference type="PROSITE" id="PS50830">
    <property type="entry name" value="TNASE_3"/>
    <property type="match status" value="1"/>
</dbReference>
<comment type="caution">
    <text evidence="2">The sequence shown here is derived from an EMBL/GenBank/DDBJ whole genome shotgun (WGS) entry which is preliminary data.</text>
</comment>
<protein>
    <recommendedName>
        <fullName evidence="1">TNase-like domain-containing protein</fullName>
    </recommendedName>
</protein>
<dbReference type="SUPFAM" id="SSF50199">
    <property type="entry name" value="Staphylococcal nuclease"/>
    <property type="match status" value="1"/>
</dbReference>
<proteinExistence type="predicted"/>
<evidence type="ECO:0000313" key="2">
    <source>
        <dbReference type="EMBL" id="EWY36743.1"/>
    </source>
</evidence>
<dbReference type="Proteomes" id="UP000019486">
    <property type="component" value="Unassembled WGS sequence"/>
</dbReference>
<dbReference type="EMBL" id="AVFL01000036">
    <property type="protein sequence ID" value="EWY36743.1"/>
    <property type="molecule type" value="Genomic_DNA"/>
</dbReference>
<dbReference type="AlphaFoldDB" id="W9GZ39"/>
<keyword evidence="3" id="KW-1185">Reference proteome</keyword>
<accession>W9GZ39</accession>
<dbReference type="SMART" id="SM00318">
    <property type="entry name" value="SNc"/>
    <property type="match status" value="1"/>
</dbReference>
<reference evidence="2 3" key="1">
    <citation type="submission" date="2013-08" db="EMBL/GenBank/DDBJ databases">
        <title>The genome sequence of Skermanella stibiiresistens.</title>
        <authorList>
            <person name="Zhu W."/>
            <person name="Wang G."/>
        </authorList>
    </citation>
    <scope>NUCLEOTIDE SEQUENCE [LARGE SCALE GENOMIC DNA]</scope>
    <source>
        <strain evidence="2 3">SB22</strain>
    </source>
</reference>
<dbReference type="Gene3D" id="2.40.50.90">
    <property type="match status" value="1"/>
</dbReference>
<name>W9GZ39_9PROT</name>
<gene>
    <name evidence="2" type="ORF">N825_25250</name>
</gene>
<evidence type="ECO:0000259" key="1">
    <source>
        <dbReference type="PROSITE" id="PS50830"/>
    </source>
</evidence>
<dbReference type="InterPro" id="IPR016071">
    <property type="entry name" value="Staphylococal_nuclease_OB-fold"/>
</dbReference>
<organism evidence="2 3">
    <name type="scientific">Skermanella stibiiresistens SB22</name>
    <dbReference type="NCBI Taxonomy" id="1385369"/>
    <lineage>
        <taxon>Bacteria</taxon>
        <taxon>Pseudomonadati</taxon>
        <taxon>Pseudomonadota</taxon>
        <taxon>Alphaproteobacteria</taxon>
        <taxon>Rhodospirillales</taxon>
        <taxon>Azospirillaceae</taxon>
        <taxon>Skermanella</taxon>
    </lineage>
</organism>
<dbReference type="RefSeq" id="WP_198038965.1">
    <property type="nucleotide sequence ID" value="NZ_AVFL01000036.1"/>
</dbReference>
<sequence length="143" mass="15348">MADQLRRQLPSRAAGAVVAMAVLFAISPAQPVARPSRVTIASATVETVKDGDTITLRSAKGTLVTVRMSDYDSPEIGHGSARPGQRGGDAARDQLLSLLPIGAKVKATCYDVDVYDRLVCHIYRGRGRGRKNVNLEMLRSGWG</sequence>
<dbReference type="InterPro" id="IPR035437">
    <property type="entry name" value="SNase_OB-fold_sf"/>
</dbReference>
<dbReference type="Pfam" id="PF00565">
    <property type="entry name" value="SNase"/>
    <property type="match status" value="1"/>
</dbReference>